<evidence type="ECO:0000256" key="1">
    <source>
        <dbReference type="ARBA" id="ARBA00022857"/>
    </source>
</evidence>
<dbReference type="KEGG" id="ccac:CcaHIS019_0303260"/>
<dbReference type="EMBL" id="AP028214">
    <property type="protein sequence ID" value="BEI90256.1"/>
    <property type="molecule type" value="Genomic_DNA"/>
</dbReference>
<keyword evidence="1" id="KW-0521">NADP</keyword>
<dbReference type="RefSeq" id="XP_060455521.1">
    <property type="nucleotide sequence ID" value="XM_060598759.1"/>
</dbReference>
<organism evidence="4 5">
    <name type="scientific">Cutaneotrichosporon cavernicola</name>
    <dbReference type="NCBI Taxonomy" id="279322"/>
    <lineage>
        <taxon>Eukaryota</taxon>
        <taxon>Fungi</taxon>
        <taxon>Dikarya</taxon>
        <taxon>Basidiomycota</taxon>
        <taxon>Agaricomycotina</taxon>
        <taxon>Tremellomycetes</taxon>
        <taxon>Trichosporonales</taxon>
        <taxon>Trichosporonaceae</taxon>
        <taxon>Cutaneotrichosporon</taxon>
    </lineage>
</organism>
<feature type="domain" description="NmrA-like" evidence="3">
    <location>
        <begin position="6"/>
        <end position="237"/>
    </location>
</feature>
<evidence type="ECO:0000313" key="5">
    <source>
        <dbReference type="Proteomes" id="UP001233271"/>
    </source>
</evidence>
<dbReference type="InterPro" id="IPR051609">
    <property type="entry name" value="NmrA/Isoflavone_reductase-like"/>
</dbReference>
<evidence type="ECO:0000313" key="4">
    <source>
        <dbReference type="EMBL" id="BEI90256.1"/>
    </source>
</evidence>
<dbReference type="GO" id="GO:0016491">
    <property type="term" value="F:oxidoreductase activity"/>
    <property type="evidence" value="ECO:0007669"/>
    <property type="project" value="UniProtKB-KW"/>
</dbReference>
<dbReference type="PANTHER" id="PTHR47706">
    <property type="entry name" value="NMRA-LIKE FAMILY PROTEIN"/>
    <property type="match status" value="1"/>
</dbReference>
<dbReference type="Pfam" id="PF05368">
    <property type="entry name" value="NmrA"/>
    <property type="match status" value="1"/>
</dbReference>
<gene>
    <name evidence="4" type="ORF">CcaverHIS019_0303260</name>
</gene>
<dbReference type="InterPro" id="IPR008030">
    <property type="entry name" value="NmrA-like"/>
</dbReference>
<keyword evidence="5" id="KW-1185">Reference proteome</keyword>
<proteinExistence type="predicted"/>
<dbReference type="AlphaFoldDB" id="A0AA48IF69"/>
<evidence type="ECO:0000256" key="2">
    <source>
        <dbReference type="ARBA" id="ARBA00023002"/>
    </source>
</evidence>
<name>A0AA48IF69_9TREE</name>
<accession>A0AA48IF69</accession>
<evidence type="ECO:0000259" key="3">
    <source>
        <dbReference type="Pfam" id="PF05368"/>
    </source>
</evidence>
<reference evidence="4" key="1">
    <citation type="journal article" date="2023" name="BMC Genomics">
        <title>Chromosome-level genome assemblies of Cutaneotrichosporon spp. (Trichosporonales, Basidiomycota) reveal imbalanced evolution between nucleotide sequences and chromosome synteny.</title>
        <authorList>
            <person name="Kobayashi Y."/>
            <person name="Kayamori A."/>
            <person name="Aoki K."/>
            <person name="Shiwa Y."/>
            <person name="Matsutani M."/>
            <person name="Fujita N."/>
            <person name="Sugita T."/>
            <person name="Iwasaki W."/>
            <person name="Tanaka N."/>
            <person name="Takashima M."/>
        </authorList>
    </citation>
    <scope>NUCLEOTIDE SEQUENCE</scope>
    <source>
        <strain evidence="4">HIS019</strain>
    </source>
</reference>
<dbReference type="SUPFAM" id="SSF51735">
    <property type="entry name" value="NAD(P)-binding Rossmann-fold domains"/>
    <property type="match status" value="1"/>
</dbReference>
<dbReference type="Gene3D" id="3.40.50.720">
    <property type="entry name" value="NAD(P)-binding Rossmann-like Domain"/>
    <property type="match status" value="1"/>
</dbReference>
<dbReference type="PANTHER" id="PTHR47706:SF9">
    <property type="entry name" value="NMRA-LIKE DOMAIN-CONTAINING PROTEIN-RELATED"/>
    <property type="match status" value="1"/>
</dbReference>
<keyword evidence="2" id="KW-0560">Oxidoreductase</keyword>
<sequence length="288" mass="30107">MTNTTKPTIGLIGASGLLGSALLKALTTQHAKVIVLHRPSSKLPALDAETQTRPLDIGDSEAEVHKALEGIDVLINASSRTDPAVDAAFLSHLANLPKPLKAYIPSDFSLNFTPDEIRDVAFIQGKEALIARARELGIPTTTVHNGTFESFVLSPFTGIDIAAGTLTLYGDAEDRALPITSLAYLAAAVAEIAQLPTLKAEYTVVEYSATGREIAAAIESAGGKKVVIKSFTPEEAAAAKAAGGVEALSAAVRVKWGKGQWPEPGAYTPSAPKRDITKAVQDALDKSG</sequence>
<dbReference type="Proteomes" id="UP001233271">
    <property type="component" value="Chromosome 3"/>
</dbReference>
<protein>
    <recommendedName>
        <fullName evidence="3">NmrA-like domain-containing protein</fullName>
    </recommendedName>
</protein>
<dbReference type="InterPro" id="IPR036291">
    <property type="entry name" value="NAD(P)-bd_dom_sf"/>
</dbReference>
<dbReference type="GeneID" id="85494126"/>